<reference evidence="2" key="1">
    <citation type="journal article" date="2019" name="bioRxiv">
        <title>The Genome of the Zebra Mussel, Dreissena polymorpha: A Resource for Invasive Species Research.</title>
        <authorList>
            <person name="McCartney M.A."/>
            <person name="Auch B."/>
            <person name="Kono T."/>
            <person name="Mallez S."/>
            <person name="Zhang Y."/>
            <person name="Obille A."/>
            <person name="Becker A."/>
            <person name="Abrahante J.E."/>
            <person name="Garbe J."/>
            <person name="Badalamenti J.P."/>
            <person name="Herman A."/>
            <person name="Mangelson H."/>
            <person name="Liachko I."/>
            <person name="Sullivan S."/>
            <person name="Sone E.D."/>
            <person name="Koren S."/>
            <person name="Silverstein K.A.T."/>
            <person name="Beckman K.B."/>
            <person name="Gohl D.M."/>
        </authorList>
    </citation>
    <scope>NUCLEOTIDE SEQUENCE</scope>
    <source>
        <strain evidence="2">Duluth1</strain>
        <tissue evidence="2">Whole animal</tissue>
    </source>
</reference>
<name>A0A9D4GFH3_DREPO</name>
<dbReference type="EMBL" id="JAIWYP010000006">
    <property type="protein sequence ID" value="KAH3814468.1"/>
    <property type="molecule type" value="Genomic_DNA"/>
</dbReference>
<sequence>MNDLDKRLNFVSGDSPGDPRLNRNVNLLISLHSDDNLSGHHSPWGFHDVSKTNSDNASLEQDDEDANINPYATFNDLKLVFNENPKYHKADPEYCEDSISIEKAEAQKAMMAHCDTKKPSRGARRPPGPPTTTAETHSYDNQAVMLSPRKYASAEQIHALFTMAPPRPQSAYSKNRSQGTRSTPSEKGSQRHSLISSVTTVSSSRDELMEAFENLTRNPPPPVVYETEADSLSQPTDSSSTEPGICLFTESPPQPNERREASCEVPRYESPESVHYTEPLPTIPKPEEYMDSRAVDPRAFDPRALDPRAFDPRSLDPRAVPRRAPRQHCAVQKMKDPLCPSRGTSR</sequence>
<comment type="caution">
    <text evidence="2">The sequence shown here is derived from an EMBL/GenBank/DDBJ whole genome shotgun (WGS) entry which is preliminary data.</text>
</comment>
<feature type="region of interest" description="Disordered" evidence="1">
    <location>
        <begin position="248"/>
        <end position="346"/>
    </location>
</feature>
<feature type="compositionally biased region" description="Polar residues" evidence="1">
    <location>
        <begin position="170"/>
        <end position="195"/>
    </location>
</feature>
<organism evidence="2 3">
    <name type="scientific">Dreissena polymorpha</name>
    <name type="common">Zebra mussel</name>
    <name type="synonym">Mytilus polymorpha</name>
    <dbReference type="NCBI Taxonomy" id="45954"/>
    <lineage>
        <taxon>Eukaryota</taxon>
        <taxon>Metazoa</taxon>
        <taxon>Spiralia</taxon>
        <taxon>Lophotrochozoa</taxon>
        <taxon>Mollusca</taxon>
        <taxon>Bivalvia</taxon>
        <taxon>Autobranchia</taxon>
        <taxon>Heteroconchia</taxon>
        <taxon>Euheterodonta</taxon>
        <taxon>Imparidentia</taxon>
        <taxon>Neoheterodontei</taxon>
        <taxon>Myida</taxon>
        <taxon>Dreissenoidea</taxon>
        <taxon>Dreissenidae</taxon>
        <taxon>Dreissena</taxon>
    </lineage>
</organism>
<accession>A0A9D4GFH3</accession>
<reference evidence="2" key="2">
    <citation type="submission" date="2020-11" db="EMBL/GenBank/DDBJ databases">
        <authorList>
            <person name="McCartney M.A."/>
            <person name="Auch B."/>
            <person name="Kono T."/>
            <person name="Mallez S."/>
            <person name="Becker A."/>
            <person name="Gohl D.M."/>
            <person name="Silverstein K.A.T."/>
            <person name="Koren S."/>
            <person name="Bechman K.B."/>
            <person name="Herman A."/>
            <person name="Abrahante J.E."/>
            <person name="Garbe J."/>
        </authorList>
    </citation>
    <scope>NUCLEOTIDE SEQUENCE</scope>
    <source>
        <strain evidence="2">Duluth1</strain>
        <tissue evidence="2">Whole animal</tissue>
    </source>
</reference>
<feature type="compositionally biased region" description="Basic and acidic residues" evidence="1">
    <location>
        <begin position="285"/>
        <end position="316"/>
    </location>
</feature>
<protein>
    <submittedName>
        <fullName evidence="2">Uncharacterized protein</fullName>
    </submittedName>
</protein>
<proteinExistence type="predicted"/>
<keyword evidence="3" id="KW-1185">Reference proteome</keyword>
<evidence type="ECO:0000313" key="3">
    <source>
        <dbReference type="Proteomes" id="UP000828390"/>
    </source>
</evidence>
<feature type="region of interest" description="Disordered" evidence="1">
    <location>
        <begin position="114"/>
        <end position="141"/>
    </location>
</feature>
<feature type="region of interest" description="Disordered" evidence="1">
    <location>
        <begin position="163"/>
        <end position="203"/>
    </location>
</feature>
<dbReference type="AlphaFoldDB" id="A0A9D4GFH3"/>
<gene>
    <name evidence="2" type="ORF">DPMN_142969</name>
</gene>
<dbReference type="Proteomes" id="UP000828390">
    <property type="component" value="Unassembled WGS sequence"/>
</dbReference>
<evidence type="ECO:0000313" key="2">
    <source>
        <dbReference type="EMBL" id="KAH3814468.1"/>
    </source>
</evidence>
<feature type="compositionally biased region" description="Basic and acidic residues" evidence="1">
    <location>
        <begin position="256"/>
        <end position="272"/>
    </location>
</feature>
<evidence type="ECO:0000256" key="1">
    <source>
        <dbReference type="SAM" id="MobiDB-lite"/>
    </source>
</evidence>